<dbReference type="PROSITE" id="PS51704">
    <property type="entry name" value="GP_PDE"/>
    <property type="match status" value="1"/>
</dbReference>
<dbReference type="SUPFAM" id="SSF51695">
    <property type="entry name" value="PLC-like phosphodiesterases"/>
    <property type="match status" value="1"/>
</dbReference>
<feature type="domain" description="GP-PDE" evidence="8">
    <location>
        <begin position="56"/>
        <end position="309"/>
    </location>
</feature>
<evidence type="ECO:0000256" key="2">
    <source>
        <dbReference type="ARBA" id="ARBA00007277"/>
    </source>
</evidence>
<comment type="subcellular location">
    <subcellularLocation>
        <location evidence="1">Membrane</location>
        <topology evidence="1">Multi-pass membrane protein</topology>
    </subcellularLocation>
</comment>
<evidence type="ECO:0000256" key="3">
    <source>
        <dbReference type="ARBA" id="ARBA00022692"/>
    </source>
</evidence>
<evidence type="ECO:0000256" key="6">
    <source>
        <dbReference type="ARBA" id="ARBA00023136"/>
    </source>
</evidence>
<keyword evidence="3" id="KW-0812">Transmembrane</keyword>
<protein>
    <recommendedName>
        <fullName evidence="8">GP-PDE domain-containing protein</fullName>
    </recommendedName>
</protein>
<dbReference type="GO" id="GO:0008889">
    <property type="term" value="F:glycerophosphodiester phosphodiesterase activity"/>
    <property type="evidence" value="ECO:0007669"/>
    <property type="project" value="TreeGrafter"/>
</dbReference>
<keyword evidence="7" id="KW-0325">Glycoprotein</keyword>
<evidence type="ECO:0000259" key="8">
    <source>
        <dbReference type="PROSITE" id="PS51704"/>
    </source>
</evidence>
<evidence type="ECO:0000313" key="9">
    <source>
        <dbReference type="Ensembl" id="ENSPMGP00000009254.1"/>
    </source>
</evidence>
<dbReference type="Ensembl" id="ENSPMGT00000009866.1">
    <property type="protein sequence ID" value="ENSPMGP00000009254.1"/>
    <property type="gene ID" value="ENSPMGG00000007668.1"/>
</dbReference>
<dbReference type="Proteomes" id="UP000261520">
    <property type="component" value="Unplaced"/>
</dbReference>
<keyword evidence="4" id="KW-0378">Hydrolase</keyword>
<dbReference type="Gene3D" id="3.20.20.190">
    <property type="entry name" value="Phosphatidylinositol (PI) phosphodiesterase"/>
    <property type="match status" value="1"/>
</dbReference>
<dbReference type="GO" id="GO:0006629">
    <property type="term" value="P:lipid metabolic process"/>
    <property type="evidence" value="ECO:0007669"/>
    <property type="project" value="InterPro"/>
</dbReference>
<name>A0A3B3ZXV7_9GOBI</name>
<dbReference type="STRING" id="409849.ENSPMGP00000009254"/>
<evidence type="ECO:0000256" key="5">
    <source>
        <dbReference type="ARBA" id="ARBA00022989"/>
    </source>
</evidence>
<evidence type="ECO:0000256" key="7">
    <source>
        <dbReference type="ARBA" id="ARBA00023180"/>
    </source>
</evidence>
<dbReference type="InterPro" id="IPR017946">
    <property type="entry name" value="PLC-like_Pdiesterase_TIM-brl"/>
</dbReference>
<organism evidence="9 10">
    <name type="scientific">Periophthalmus magnuspinnatus</name>
    <dbReference type="NCBI Taxonomy" id="409849"/>
    <lineage>
        <taxon>Eukaryota</taxon>
        <taxon>Metazoa</taxon>
        <taxon>Chordata</taxon>
        <taxon>Craniata</taxon>
        <taxon>Vertebrata</taxon>
        <taxon>Euteleostomi</taxon>
        <taxon>Actinopterygii</taxon>
        <taxon>Neopterygii</taxon>
        <taxon>Teleostei</taxon>
        <taxon>Neoteleostei</taxon>
        <taxon>Acanthomorphata</taxon>
        <taxon>Gobiaria</taxon>
        <taxon>Gobiiformes</taxon>
        <taxon>Gobioidei</taxon>
        <taxon>Gobiidae</taxon>
        <taxon>Oxudercinae</taxon>
        <taxon>Periophthalmus</taxon>
    </lineage>
</organism>
<evidence type="ECO:0000313" key="10">
    <source>
        <dbReference type="Proteomes" id="UP000261520"/>
    </source>
</evidence>
<dbReference type="GO" id="GO:0016020">
    <property type="term" value="C:membrane"/>
    <property type="evidence" value="ECO:0007669"/>
    <property type="project" value="UniProtKB-SubCell"/>
</dbReference>
<dbReference type="Pfam" id="PF03009">
    <property type="entry name" value="GDPD"/>
    <property type="match status" value="1"/>
</dbReference>
<evidence type="ECO:0000256" key="1">
    <source>
        <dbReference type="ARBA" id="ARBA00004141"/>
    </source>
</evidence>
<sequence>MTALSWPVAVLSFQMTRAQRALILGLFLLLLSALYLVPLGLYSPCIKDKDSLGPPPALIGHRGAPMQLAPENTLMAFEKAVQCGCAGLETDVTLLDGVPFLMHDRTLLRTTDVQQQYPERSRSPAAMFSWSQLRTLNAGAWFLSSNPFRTAGSLPEDERLQAQNQSICSLVDFLQLAAHSQSLVIFDLYRPPKGHPYRDTWVQRTLDVLLNQSSILSSQVLWLPSDLRSLVQEIDPDLQQTSGSQLPLQELQSNNIVKLNLHYSAMEYQAVNISVNLYVVSEPWLYSVAWCSGVQSLTTNAPQRLSTMTQPLLLMSPGEYSLMWTLTDLLSLALVLLVFCFHWREQALALSSEGDASLDTGTYSKFRTLSEVWSVSSVNSHI</sequence>
<comment type="similarity">
    <text evidence="2">Belongs to the glycerophosphoryl diester phosphodiesterase family.</text>
</comment>
<evidence type="ECO:0000256" key="4">
    <source>
        <dbReference type="ARBA" id="ARBA00022801"/>
    </source>
</evidence>
<accession>A0A3B3ZXV7</accession>
<dbReference type="PANTHER" id="PTHR23344:SF13">
    <property type="entry name" value="GLYCEROPHOSPHODIESTER PHOSPHODIESTERASE DOMAIN-CONTAINING PROTEIN 4"/>
    <property type="match status" value="1"/>
</dbReference>
<keyword evidence="5" id="KW-1133">Transmembrane helix</keyword>
<dbReference type="AlphaFoldDB" id="A0A3B3ZXV7"/>
<dbReference type="InterPro" id="IPR030395">
    <property type="entry name" value="GP_PDE_dom"/>
</dbReference>
<dbReference type="PANTHER" id="PTHR23344">
    <property type="entry name" value="GLYCEROPHOSPHORYL DIESTER PHOSPHODIESTERASE"/>
    <property type="match status" value="1"/>
</dbReference>
<reference evidence="9" key="2">
    <citation type="submission" date="2025-09" db="UniProtKB">
        <authorList>
            <consortium name="Ensembl"/>
        </authorList>
    </citation>
    <scope>IDENTIFICATION</scope>
</reference>
<keyword evidence="10" id="KW-1185">Reference proteome</keyword>
<keyword evidence="6" id="KW-0472">Membrane</keyword>
<reference evidence="9" key="1">
    <citation type="submission" date="2025-08" db="UniProtKB">
        <authorList>
            <consortium name="Ensembl"/>
        </authorList>
    </citation>
    <scope>IDENTIFICATION</scope>
</reference>
<proteinExistence type="inferred from homology"/>